<feature type="compositionally biased region" description="Gly residues" evidence="3">
    <location>
        <begin position="123"/>
        <end position="132"/>
    </location>
</feature>
<feature type="region of interest" description="Disordered" evidence="3">
    <location>
        <begin position="121"/>
        <end position="277"/>
    </location>
</feature>
<dbReference type="InterPro" id="IPR036390">
    <property type="entry name" value="WH_DNA-bd_sf"/>
</dbReference>
<reference evidence="5 6" key="1">
    <citation type="journal article" date="2018" name="Nat. Ecol. Evol.">
        <title>Shark genomes provide insights into elasmobranch evolution and the origin of vertebrates.</title>
        <authorList>
            <person name="Hara Y"/>
            <person name="Yamaguchi K"/>
            <person name="Onimaru K"/>
            <person name="Kadota M"/>
            <person name="Koyanagi M"/>
            <person name="Keeley SD"/>
            <person name="Tatsumi K"/>
            <person name="Tanaka K"/>
            <person name="Motone F"/>
            <person name="Kageyama Y"/>
            <person name="Nozu R"/>
            <person name="Adachi N"/>
            <person name="Nishimura O"/>
            <person name="Nakagawa R"/>
            <person name="Tanegashima C"/>
            <person name="Kiyatake I"/>
            <person name="Matsumoto R"/>
            <person name="Murakumo K"/>
            <person name="Nishida K"/>
            <person name="Terakita A"/>
            <person name="Kuratani S"/>
            <person name="Sato K"/>
            <person name="Hyodo S Kuraku.S."/>
        </authorList>
    </citation>
    <scope>NUCLEOTIDE SEQUENCE [LARGE SCALE GENOMIC DNA]</scope>
</reference>
<evidence type="ECO:0000313" key="6">
    <source>
        <dbReference type="Proteomes" id="UP000287033"/>
    </source>
</evidence>
<dbReference type="InterPro" id="IPR005819">
    <property type="entry name" value="H1/H5"/>
</dbReference>
<protein>
    <recommendedName>
        <fullName evidence="4">H15 domain-containing protein</fullName>
    </recommendedName>
</protein>
<dbReference type="CDD" id="cd00073">
    <property type="entry name" value="H15"/>
    <property type="match status" value="1"/>
</dbReference>
<feature type="compositionally biased region" description="Basic residues" evidence="3">
    <location>
        <begin position="224"/>
        <end position="263"/>
    </location>
</feature>
<dbReference type="EMBL" id="BEZZ01002312">
    <property type="protein sequence ID" value="GCC21565.1"/>
    <property type="molecule type" value="Genomic_DNA"/>
</dbReference>
<organism evidence="5 6">
    <name type="scientific">Chiloscyllium punctatum</name>
    <name type="common">Brownbanded bambooshark</name>
    <name type="synonym">Hemiscyllium punctatum</name>
    <dbReference type="NCBI Taxonomy" id="137246"/>
    <lineage>
        <taxon>Eukaryota</taxon>
        <taxon>Metazoa</taxon>
        <taxon>Chordata</taxon>
        <taxon>Craniata</taxon>
        <taxon>Vertebrata</taxon>
        <taxon>Chondrichthyes</taxon>
        <taxon>Elasmobranchii</taxon>
        <taxon>Galeomorphii</taxon>
        <taxon>Galeoidea</taxon>
        <taxon>Orectolobiformes</taxon>
        <taxon>Hemiscylliidae</taxon>
        <taxon>Chiloscyllium</taxon>
    </lineage>
</organism>
<comment type="caution">
    <text evidence="5">The sequence shown here is derived from an EMBL/GenBank/DDBJ whole genome shotgun (WGS) entry which is preliminary data.</text>
</comment>
<dbReference type="Pfam" id="PF00538">
    <property type="entry name" value="Linker_histone"/>
    <property type="match status" value="1"/>
</dbReference>
<keyword evidence="2" id="KW-0539">Nucleus</keyword>
<dbReference type="GO" id="GO:0030527">
    <property type="term" value="F:structural constituent of chromatin"/>
    <property type="evidence" value="ECO:0007669"/>
    <property type="project" value="InterPro"/>
</dbReference>
<keyword evidence="6" id="KW-1185">Reference proteome</keyword>
<dbReference type="SUPFAM" id="SSF46785">
    <property type="entry name" value="Winged helix' DNA-binding domain"/>
    <property type="match status" value="1"/>
</dbReference>
<evidence type="ECO:0000256" key="3">
    <source>
        <dbReference type="SAM" id="MobiDB-lite"/>
    </source>
</evidence>
<dbReference type="PROSITE" id="PS51504">
    <property type="entry name" value="H15"/>
    <property type="match status" value="1"/>
</dbReference>
<dbReference type="GO" id="GO:0005634">
    <property type="term" value="C:nucleus"/>
    <property type="evidence" value="ECO:0007669"/>
    <property type="project" value="UniProtKB-SubCell"/>
</dbReference>
<accession>A0A401RTT8</accession>
<dbReference type="Gene3D" id="1.10.10.10">
    <property type="entry name" value="Winged helix-like DNA-binding domain superfamily/Winged helix DNA-binding domain"/>
    <property type="match status" value="1"/>
</dbReference>
<dbReference type="PRINTS" id="PR00624">
    <property type="entry name" value="HISTONEH5"/>
</dbReference>
<feature type="domain" description="H15" evidence="4">
    <location>
        <begin position="39"/>
        <end position="112"/>
    </location>
</feature>
<comment type="similarity">
    <text evidence="2">Belongs to the histone H1/H5 family.</text>
</comment>
<feature type="compositionally biased region" description="Low complexity" evidence="3">
    <location>
        <begin position="156"/>
        <end position="183"/>
    </location>
</feature>
<evidence type="ECO:0000313" key="5">
    <source>
        <dbReference type="EMBL" id="GCC21565.1"/>
    </source>
</evidence>
<dbReference type="STRING" id="137246.A0A401RTT8"/>
<evidence type="ECO:0000256" key="1">
    <source>
        <dbReference type="ARBA" id="ARBA00023125"/>
    </source>
</evidence>
<dbReference type="OrthoDB" id="9950569at2759"/>
<dbReference type="OMA" id="SPQHRRI"/>
<dbReference type="GO" id="GO:0006334">
    <property type="term" value="P:nucleosome assembly"/>
    <property type="evidence" value="ECO:0007669"/>
    <property type="project" value="InterPro"/>
</dbReference>
<dbReference type="SMART" id="SM00526">
    <property type="entry name" value="H15"/>
    <property type="match status" value="1"/>
</dbReference>
<keyword evidence="1 2" id="KW-0238">DNA-binding</keyword>
<dbReference type="GO" id="GO:0003677">
    <property type="term" value="F:DNA binding"/>
    <property type="evidence" value="ECO:0007669"/>
    <property type="project" value="UniProtKB-KW"/>
</dbReference>
<feature type="compositionally biased region" description="Basic residues" evidence="3">
    <location>
        <begin position="184"/>
        <end position="214"/>
    </location>
</feature>
<proteinExistence type="inferred from homology"/>
<evidence type="ECO:0000256" key="2">
    <source>
        <dbReference type="RuleBase" id="RU003894"/>
    </source>
</evidence>
<comment type="subcellular location">
    <subcellularLocation>
        <location evidence="2">Nucleus</location>
    </subcellularLocation>
</comment>
<gene>
    <name evidence="5" type="ORF">chiPu_0020039</name>
</gene>
<keyword evidence="2" id="KW-0158">Chromosome</keyword>
<name>A0A401RTT8_CHIPU</name>
<feature type="region of interest" description="Disordered" evidence="3">
    <location>
        <begin position="19"/>
        <end position="43"/>
    </location>
</feature>
<dbReference type="InterPro" id="IPR036388">
    <property type="entry name" value="WH-like_DNA-bd_sf"/>
</dbReference>
<evidence type="ECO:0000259" key="4">
    <source>
        <dbReference type="PROSITE" id="PS51504"/>
    </source>
</evidence>
<dbReference type="AlphaFoldDB" id="A0A401RTT8"/>
<dbReference type="Proteomes" id="UP000287033">
    <property type="component" value="Unassembled WGS sequence"/>
</dbReference>
<sequence length="277" mass="29476">MTDISHKVEDVADLSVDKAIARKKKQYPPTRSPQRRKKTGPTVTQRILQVAADTKERRGISLAAIKKALSAKGYDVSRNNTRVNQTVKNLVRKGSLVQTAGIGASGSFRFNRTRADTPALALGGPGAQGGGSVPAALAKEESTGSAASVPKKKISATKATTASSKKSTQAKASATTKGRGAAATKRRKAAPAKPRKAAPSARRKLKATARRANRGRAGGATRLYKSKPFRLGAGRKVRPSGANVRRRRPPGGKPKRPIGRPRKYPPFVGKRSCYARR</sequence>
<dbReference type="InterPro" id="IPR005818">
    <property type="entry name" value="Histone_H1/H5_H15"/>
</dbReference>
<dbReference type="GO" id="GO:0000786">
    <property type="term" value="C:nucleosome"/>
    <property type="evidence" value="ECO:0007669"/>
    <property type="project" value="InterPro"/>
</dbReference>